<reference evidence="4 5" key="1">
    <citation type="submission" date="2020-02" db="EMBL/GenBank/DDBJ databases">
        <title>Sequencing the genomes of 1000 actinobacteria strains.</title>
        <authorList>
            <person name="Klenk H.-P."/>
        </authorList>
    </citation>
    <scope>NUCLEOTIDE SEQUENCE [LARGE SCALE GENOMIC DNA]</scope>
    <source>
        <strain evidence="4 5">DSM 19609</strain>
    </source>
</reference>
<dbReference type="EMBL" id="JAAMOZ010000002">
    <property type="protein sequence ID" value="NIH58250.1"/>
    <property type="molecule type" value="Genomic_DNA"/>
</dbReference>
<dbReference type="Gene3D" id="3.20.20.80">
    <property type="entry name" value="Glycosidases"/>
    <property type="match status" value="1"/>
</dbReference>
<name>A0ABX0SIN1_9ACTN</name>
<dbReference type="GO" id="GO:0016798">
    <property type="term" value="F:hydrolase activity, acting on glycosyl bonds"/>
    <property type="evidence" value="ECO:0007669"/>
    <property type="project" value="UniProtKB-KW"/>
</dbReference>
<organism evidence="4 5">
    <name type="scientific">Brooklawnia cerclae</name>
    <dbReference type="NCBI Taxonomy" id="349934"/>
    <lineage>
        <taxon>Bacteria</taxon>
        <taxon>Bacillati</taxon>
        <taxon>Actinomycetota</taxon>
        <taxon>Actinomycetes</taxon>
        <taxon>Propionibacteriales</taxon>
        <taxon>Propionibacteriaceae</taxon>
        <taxon>Brooklawnia</taxon>
    </lineage>
</organism>
<dbReference type="Proteomes" id="UP000749311">
    <property type="component" value="Unassembled WGS sequence"/>
</dbReference>
<comment type="caution">
    <text evidence="4">The sequence shown here is derived from an EMBL/GenBank/DDBJ whole genome shotgun (WGS) entry which is preliminary data.</text>
</comment>
<evidence type="ECO:0000256" key="1">
    <source>
        <dbReference type="ARBA" id="ARBA00022801"/>
    </source>
</evidence>
<gene>
    <name evidence="4" type="ORF">FB473_002942</name>
</gene>
<dbReference type="PANTHER" id="PTHR10357:SF210">
    <property type="entry name" value="MALTODEXTRIN GLUCOSIDASE"/>
    <property type="match status" value="1"/>
</dbReference>
<dbReference type="InterPro" id="IPR013780">
    <property type="entry name" value="Glyco_hydro_b"/>
</dbReference>
<evidence type="ECO:0000256" key="2">
    <source>
        <dbReference type="ARBA" id="ARBA00023295"/>
    </source>
</evidence>
<dbReference type="Pfam" id="PF00128">
    <property type="entry name" value="Alpha-amylase"/>
    <property type="match status" value="1"/>
</dbReference>
<protein>
    <submittedName>
        <fullName evidence="4">Glycosidase</fullName>
    </submittedName>
</protein>
<dbReference type="SMART" id="SM00642">
    <property type="entry name" value="Aamy"/>
    <property type="match status" value="1"/>
</dbReference>
<keyword evidence="2 4" id="KW-0326">Glycosidase</keyword>
<dbReference type="SUPFAM" id="SSF51445">
    <property type="entry name" value="(Trans)glycosidases"/>
    <property type="match status" value="1"/>
</dbReference>
<feature type="domain" description="Glycosyl hydrolase family 13 catalytic" evidence="3">
    <location>
        <begin position="34"/>
        <end position="404"/>
    </location>
</feature>
<dbReference type="PANTHER" id="PTHR10357">
    <property type="entry name" value="ALPHA-AMYLASE FAMILY MEMBER"/>
    <property type="match status" value="1"/>
</dbReference>
<accession>A0ABX0SIN1</accession>
<sequence length="510" mass="57667">MTPHPDYANTHDRAVAGRYEAREADWRNGAIVYQVIVDRFAPPNDPQAKRRLYPAPKHLRSWDESPDQGMFLPEYQVWSHEIDFWGGDLASLRGRLDHIQRLGADVVYLCPIHLAWTNHGYDALDYQQVRPEYGTRDDVVALADDLHGRCMRLVLDGVFNHMGRQSPAFQAALADPSAPTRTWFDFSDAYPGGARSWANATNLPELNLEDDGLRDYVYGGADSVVRSWLRDGADGWRLDVAFELGMSLLGEITAAAHAEKPGSLVLGEICNYPAEWFPELDGVLHFTLREILLRLADETIAAPHAQRMLTRLYADADYEHLLKSWIYLDNHDTARVANTIRDDAARRLATVLQFTLPGAVNLYYGTELGQRGGDDPESRAPMRWDRVTDGNPTLAWYRQLLDIRRSHRALRIGDLRWLVTERLIGFERYTDRIGDAVFVLANPSADTVGETVLLPDSKLMDSSGLIDQLTGRRHVSHRATVTIELPPHTAVVLVGDREPRHGYTPYKRVK</sequence>
<dbReference type="InterPro" id="IPR006047">
    <property type="entry name" value="GH13_cat_dom"/>
</dbReference>
<proteinExistence type="predicted"/>
<evidence type="ECO:0000313" key="4">
    <source>
        <dbReference type="EMBL" id="NIH58250.1"/>
    </source>
</evidence>
<dbReference type="Gene3D" id="2.60.40.1180">
    <property type="entry name" value="Golgi alpha-mannosidase II"/>
    <property type="match status" value="1"/>
</dbReference>
<dbReference type="InterPro" id="IPR017853">
    <property type="entry name" value="GH"/>
</dbReference>
<keyword evidence="5" id="KW-1185">Reference proteome</keyword>
<evidence type="ECO:0000313" key="5">
    <source>
        <dbReference type="Proteomes" id="UP000749311"/>
    </source>
</evidence>
<dbReference type="RefSeq" id="WP_208390816.1">
    <property type="nucleotide sequence ID" value="NZ_BAAAOO010000009.1"/>
</dbReference>
<keyword evidence="1" id="KW-0378">Hydrolase</keyword>
<evidence type="ECO:0000259" key="3">
    <source>
        <dbReference type="SMART" id="SM00642"/>
    </source>
</evidence>